<dbReference type="PANTHER" id="PTHR43745">
    <property type="entry name" value="NITROREDUCTASE MJ1384-RELATED"/>
    <property type="match status" value="1"/>
</dbReference>
<organism evidence="2 3">
    <name type="scientific">Nocardiopsis tropica</name>
    <dbReference type="NCBI Taxonomy" id="109330"/>
    <lineage>
        <taxon>Bacteria</taxon>
        <taxon>Bacillati</taxon>
        <taxon>Actinomycetota</taxon>
        <taxon>Actinomycetes</taxon>
        <taxon>Streptosporangiales</taxon>
        <taxon>Nocardiopsidaceae</taxon>
        <taxon>Nocardiopsis</taxon>
    </lineage>
</organism>
<protein>
    <submittedName>
        <fullName evidence="2">SagB/ThcOx family dehydrogenase</fullName>
    </submittedName>
</protein>
<evidence type="ECO:0000313" key="2">
    <source>
        <dbReference type="EMBL" id="MEE2048919.1"/>
    </source>
</evidence>
<dbReference type="Proteomes" id="UP001348641">
    <property type="component" value="Unassembled WGS sequence"/>
</dbReference>
<evidence type="ECO:0000313" key="3">
    <source>
        <dbReference type="Proteomes" id="UP001348641"/>
    </source>
</evidence>
<reference evidence="2 3" key="1">
    <citation type="submission" date="2023-07" db="EMBL/GenBank/DDBJ databases">
        <authorList>
            <person name="Girao M."/>
            <person name="Carvalho M.F."/>
        </authorList>
    </citation>
    <scope>NUCLEOTIDE SEQUENCE [LARGE SCALE GENOMIC DNA]</scope>
    <source>
        <strain evidence="2 3">66/93</strain>
    </source>
</reference>
<name>A0ABU7KHZ2_9ACTN</name>
<dbReference type="Gene3D" id="3.40.109.10">
    <property type="entry name" value="NADH Oxidase"/>
    <property type="match status" value="1"/>
</dbReference>
<comment type="caution">
    <text evidence="2">The sequence shown here is derived from an EMBL/GenBank/DDBJ whole genome shotgun (WGS) entry which is preliminary data.</text>
</comment>
<dbReference type="PANTHER" id="PTHR43745:SF2">
    <property type="entry name" value="NITROREDUCTASE MJ1384-RELATED"/>
    <property type="match status" value="1"/>
</dbReference>
<dbReference type="NCBIfam" id="TIGR03605">
    <property type="entry name" value="antibiot_sagB"/>
    <property type="match status" value="1"/>
</dbReference>
<dbReference type="InterPro" id="IPR020051">
    <property type="entry name" value="SagB-type_dehydrogenase"/>
</dbReference>
<dbReference type="CDD" id="cd02142">
    <property type="entry name" value="McbC_SagB-like_oxidoreductase"/>
    <property type="match status" value="1"/>
</dbReference>
<dbReference type="EMBL" id="JAUUCC010000001">
    <property type="protein sequence ID" value="MEE2048919.1"/>
    <property type="molecule type" value="Genomic_DNA"/>
</dbReference>
<gene>
    <name evidence="2" type="ORF">Q8A49_00215</name>
</gene>
<accession>A0ABU7KHZ2</accession>
<dbReference type="SUPFAM" id="SSF55469">
    <property type="entry name" value="FMN-dependent nitroreductase-like"/>
    <property type="match status" value="1"/>
</dbReference>
<proteinExistence type="predicted"/>
<dbReference type="Pfam" id="PF00881">
    <property type="entry name" value="Nitroreductase"/>
    <property type="match status" value="1"/>
</dbReference>
<feature type="domain" description="Nitroreductase" evidence="1">
    <location>
        <begin position="160"/>
        <end position="343"/>
    </location>
</feature>
<sequence>MKYRSAKHLECFWDASGFFVKNPLTKAKISTDPITASVLHSFSELRSVSDVAQELGLDEDVLDSAASSLSSLGFLESEEQDGAGSGTEGFDAWAPWGREGLSFHFSTRDAPFTESTDEIREELTKDPSPPLFKEYKDADRIFLPRYQEDPGRSYREVLYRRRTHRDFADAPVGREVFSTLMAMTFGVKDFIDAQQFGALMLRTSPAGGARHELEAYTVVTGVAGIAPGIYHYNVREHSLELLREGEFRDSLTRACNSQSGVGEAPFSVVLTAVVPRLSFKYRHPRAYRVMLMNSGHLGQTFVLTATALGLGPFQTAAFNDSAVEELLGVDGVRETALYVLSAGVPAVDANGDAVLSHPPMSLEGSRKARFE</sequence>
<dbReference type="InterPro" id="IPR052544">
    <property type="entry name" value="Bacteriocin_Proc_Enz"/>
</dbReference>
<evidence type="ECO:0000259" key="1">
    <source>
        <dbReference type="Pfam" id="PF00881"/>
    </source>
</evidence>
<dbReference type="RefSeq" id="WP_330156231.1">
    <property type="nucleotide sequence ID" value="NZ_BAAAJA010000006.1"/>
</dbReference>
<dbReference type="InterPro" id="IPR029479">
    <property type="entry name" value="Nitroreductase"/>
</dbReference>
<dbReference type="InterPro" id="IPR000415">
    <property type="entry name" value="Nitroreductase-like"/>
</dbReference>